<dbReference type="GeneID" id="63685977"/>
<dbReference type="OMA" id="WERICTH"/>
<protein>
    <recommendedName>
        <fullName evidence="2">Phosphatidate phosphatase APP1 catalytic domain-containing protein</fullName>
    </recommendedName>
</protein>
<accession>M5FNV4</accession>
<dbReference type="GO" id="GO:0030479">
    <property type="term" value="C:actin cortical patch"/>
    <property type="evidence" value="ECO:0007669"/>
    <property type="project" value="TreeGrafter"/>
</dbReference>
<dbReference type="STRING" id="1858805.M5FNV4"/>
<dbReference type="PANTHER" id="PTHR28208:SF3">
    <property type="entry name" value="PHOSPHATIDATE PHOSPHATASE APP1"/>
    <property type="match status" value="1"/>
</dbReference>
<keyword evidence="4" id="KW-1185">Reference proteome</keyword>
<dbReference type="EMBL" id="JH795883">
    <property type="protein sequence ID" value="EJT96583.1"/>
    <property type="molecule type" value="Genomic_DNA"/>
</dbReference>
<feature type="region of interest" description="Disordered" evidence="1">
    <location>
        <begin position="240"/>
        <end position="394"/>
    </location>
</feature>
<feature type="compositionally biased region" description="Pro residues" evidence="1">
    <location>
        <begin position="762"/>
        <end position="774"/>
    </location>
</feature>
<reference evidence="3 4" key="1">
    <citation type="journal article" date="2012" name="Science">
        <title>The Paleozoic origin of enzymatic lignin decomposition reconstructed from 31 fungal genomes.</title>
        <authorList>
            <person name="Floudas D."/>
            <person name="Binder M."/>
            <person name="Riley R."/>
            <person name="Barry K."/>
            <person name="Blanchette R.A."/>
            <person name="Henrissat B."/>
            <person name="Martinez A.T."/>
            <person name="Otillar R."/>
            <person name="Spatafora J.W."/>
            <person name="Yadav J.S."/>
            <person name="Aerts A."/>
            <person name="Benoit I."/>
            <person name="Boyd A."/>
            <person name="Carlson A."/>
            <person name="Copeland A."/>
            <person name="Coutinho P.M."/>
            <person name="de Vries R.P."/>
            <person name="Ferreira P."/>
            <person name="Findley K."/>
            <person name="Foster B."/>
            <person name="Gaskell J."/>
            <person name="Glotzer D."/>
            <person name="Gorecki P."/>
            <person name="Heitman J."/>
            <person name="Hesse C."/>
            <person name="Hori C."/>
            <person name="Igarashi K."/>
            <person name="Jurgens J.A."/>
            <person name="Kallen N."/>
            <person name="Kersten P."/>
            <person name="Kohler A."/>
            <person name="Kuees U."/>
            <person name="Kumar T.K.A."/>
            <person name="Kuo A."/>
            <person name="LaButti K."/>
            <person name="Larrondo L.F."/>
            <person name="Lindquist E."/>
            <person name="Ling A."/>
            <person name="Lombard V."/>
            <person name="Lucas S."/>
            <person name="Lundell T."/>
            <person name="Martin R."/>
            <person name="McLaughlin D.J."/>
            <person name="Morgenstern I."/>
            <person name="Morin E."/>
            <person name="Murat C."/>
            <person name="Nagy L.G."/>
            <person name="Nolan M."/>
            <person name="Ohm R.A."/>
            <person name="Patyshakuliyeva A."/>
            <person name="Rokas A."/>
            <person name="Ruiz-Duenas F.J."/>
            <person name="Sabat G."/>
            <person name="Salamov A."/>
            <person name="Samejima M."/>
            <person name="Schmutz J."/>
            <person name="Slot J.C."/>
            <person name="St John F."/>
            <person name="Stenlid J."/>
            <person name="Sun H."/>
            <person name="Sun S."/>
            <person name="Syed K."/>
            <person name="Tsang A."/>
            <person name="Wiebenga A."/>
            <person name="Young D."/>
            <person name="Pisabarro A."/>
            <person name="Eastwood D.C."/>
            <person name="Martin F."/>
            <person name="Cullen D."/>
            <person name="Grigoriev I.V."/>
            <person name="Hibbett D.S."/>
        </authorList>
    </citation>
    <scope>NUCLEOTIDE SEQUENCE [LARGE SCALE GENOMIC DNA]</scope>
    <source>
        <strain evidence="3 4">DJM-731 SS1</strain>
    </source>
</reference>
<evidence type="ECO:0000259" key="2">
    <source>
        <dbReference type="Pfam" id="PF09949"/>
    </source>
</evidence>
<evidence type="ECO:0000313" key="3">
    <source>
        <dbReference type="EMBL" id="EJT96583.1"/>
    </source>
</evidence>
<feature type="region of interest" description="Disordered" evidence="1">
    <location>
        <begin position="752"/>
        <end position="784"/>
    </location>
</feature>
<feature type="compositionally biased region" description="Low complexity" evidence="1">
    <location>
        <begin position="271"/>
        <end position="286"/>
    </location>
</feature>
<dbReference type="InterPro" id="IPR052935">
    <property type="entry name" value="Mg2+_PAP"/>
</dbReference>
<organism evidence="3 4">
    <name type="scientific">Dacryopinax primogenitus (strain DJM 731)</name>
    <name type="common">Brown rot fungus</name>
    <dbReference type="NCBI Taxonomy" id="1858805"/>
    <lineage>
        <taxon>Eukaryota</taxon>
        <taxon>Fungi</taxon>
        <taxon>Dikarya</taxon>
        <taxon>Basidiomycota</taxon>
        <taxon>Agaricomycotina</taxon>
        <taxon>Dacrymycetes</taxon>
        <taxon>Dacrymycetales</taxon>
        <taxon>Dacrymycetaceae</taxon>
        <taxon>Dacryopinax</taxon>
    </lineage>
</organism>
<gene>
    <name evidence="3" type="ORF">DACRYDRAFT_120013</name>
</gene>
<dbReference type="Pfam" id="PF09949">
    <property type="entry name" value="APP1_cat"/>
    <property type="match status" value="1"/>
</dbReference>
<dbReference type="AlphaFoldDB" id="M5FNV4"/>
<evidence type="ECO:0000256" key="1">
    <source>
        <dbReference type="SAM" id="MobiDB-lite"/>
    </source>
</evidence>
<feature type="region of interest" description="Disordered" evidence="1">
    <location>
        <begin position="187"/>
        <end position="222"/>
    </location>
</feature>
<dbReference type="RefSeq" id="XP_040623481.1">
    <property type="nucleotide sequence ID" value="XM_040770915.1"/>
</dbReference>
<sequence>MNSSYTSSSQNSEMRTPHFIAAAKAQLRRPAVQARISSAKSLFSATKDYLAQKDYRAAYADVSGRMKSAVSSARDLAGQLARDDDAPENESVQGWVVRKRQTWDEWTRDRRRRRQEELRGTERVWLFPGWAARCTSHSRTTASQKKDAQEPFDVELKVSGYFLSMRPPEQATRAQRAFMRLARSFSSLPRLPTPGSGSGSESASLRSFEGGSTPPSGTASPLMSPLLRAIISEEPEDADLINLDSPAGASKDDGGYFTSNNWVGKDPLPSPSQEPLELDLLTPTPTSAGALVLEHENDKTTPSISLSPVDYSERTAPPPIPLKPASLSSIPSLSLPKPLNPTPVHHAHHVHSPRAPSPLSSPSLGPTRSPRLGPHRQPSPSLGPTRKSTSISSASFADLPSSELRTLHANLEARLQPFWASSLSLRKVKLTISLPPPPPATEKSDSPSTVLANLSSSKAPIKLLEKEVTTNSNGYFDERLRVPWTTLTSALRKAGVDLSRLSNIEVRAEVVPLPPIPSFAPDPTQAPHPTQQSPPLEYALPPSPALRVISDIDDTVKHTGVLLGAKQVFHNVFVRHLDELVLDGVGEWYREMEQWGVGFHYVSNSPYELLPVIREFFEVAGLPQGSIKLKYYSPSAVFTGLWDSAADRKRHGVVEVLDAFPSSRFILIGDTGEQDMELYVQLAQERPWQIVGIFLRDVTPPAWTEDGEQREERRPFRRSMSGMSLASTASLSASLPVGGSPLSSPVLEAYQPRRTHTASSTPPSPAAQPTPQSPAMPSSVAYLSQSAAQQPAPITNAKAGEVWRARLAAARKAVPEGVGFTIFRSPEECGEWRGIVARYAGGE</sequence>
<feature type="compositionally biased region" description="Low complexity" evidence="1">
    <location>
        <begin position="353"/>
        <end position="372"/>
    </location>
</feature>
<dbReference type="HOGENOM" id="CLU_017236_0_0_1"/>
<dbReference type="OrthoDB" id="2117591at2759"/>
<dbReference type="GO" id="GO:0008195">
    <property type="term" value="F:phosphatidate phosphatase activity"/>
    <property type="evidence" value="ECO:0007669"/>
    <property type="project" value="InterPro"/>
</dbReference>
<proteinExistence type="predicted"/>
<feature type="compositionally biased region" description="Low complexity" evidence="1">
    <location>
        <begin position="323"/>
        <end position="337"/>
    </location>
</feature>
<feature type="domain" description="Phosphatidate phosphatase APP1 catalytic" evidence="2">
    <location>
        <begin position="547"/>
        <end position="697"/>
    </location>
</feature>
<name>M5FNV4_DACPD</name>
<evidence type="ECO:0000313" key="4">
    <source>
        <dbReference type="Proteomes" id="UP000030653"/>
    </source>
</evidence>
<feature type="compositionally biased region" description="Polar residues" evidence="1">
    <location>
        <begin position="378"/>
        <end position="394"/>
    </location>
</feature>
<dbReference type="InterPro" id="IPR019236">
    <property type="entry name" value="APP1_cat"/>
</dbReference>
<dbReference type="Proteomes" id="UP000030653">
    <property type="component" value="Unassembled WGS sequence"/>
</dbReference>
<dbReference type="PANTHER" id="PTHR28208">
    <property type="entry name" value="PHOSPHATIDATE PHOSPHATASE APP1"/>
    <property type="match status" value="1"/>
</dbReference>